<evidence type="ECO:0000259" key="3">
    <source>
        <dbReference type="PROSITE" id="PS01031"/>
    </source>
</evidence>
<dbReference type="Pfam" id="PF00011">
    <property type="entry name" value="HSP20"/>
    <property type="match status" value="1"/>
</dbReference>
<dbReference type="GeneID" id="303560493"/>
<dbReference type="AlphaFoldDB" id="A0A9N7JKU4"/>
<accession>A0A9N7JKU4</accession>
<reference evidence="5" key="2">
    <citation type="submission" date="2022-06" db="EMBL/GenBank/DDBJ databases">
        <authorList>
            <person name="Holder M.E."/>
            <person name="Ajami N.J."/>
            <person name="Petrosino J.F."/>
        </authorList>
    </citation>
    <scope>NUCLEOTIDE SEQUENCE</scope>
    <source>
        <strain evidence="5">RMA 8861</strain>
    </source>
</reference>
<evidence type="ECO:0000313" key="5">
    <source>
        <dbReference type="EMBL" id="USS00872.1"/>
    </source>
</evidence>
<reference evidence="4 6" key="1">
    <citation type="submission" date="2017-09" db="EMBL/GenBank/DDBJ databases">
        <authorList>
            <person name="Thomas P."/>
            <person name="Seyboldt C."/>
        </authorList>
    </citation>
    <scope>NUCLEOTIDE SEQUENCE [LARGE SCALE GENOMIC DNA]</scope>
    <source>
        <strain evidence="4 6">DSM 7534</strain>
    </source>
</reference>
<dbReference type="Gene3D" id="2.60.40.790">
    <property type="match status" value="1"/>
</dbReference>
<gene>
    <name evidence="4" type="ORF">CP523_07375</name>
    <name evidence="5" type="ORF">NH397_15715</name>
</gene>
<evidence type="ECO:0000256" key="2">
    <source>
        <dbReference type="RuleBase" id="RU003616"/>
    </source>
</evidence>
<dbReference type="PROSITE" id="PS01031">
    <property type="entry name" value="SHSP"/>
    <property type="match status" value="1"/>
</dbReference>
<dbReference type="Proteomes" id="UP001055437">
    <property type="component" value="Chromosome"/>
</dbReference>
<dbReference type="SUPFAM" id="SSF49764">
    <property type="entry name" value="HSP20-like chaperones"/>
    <property type="match status" value="1"/>
</dbReference>
<dbReference type="EMBL" id="CP099799">
    <property type="protein sequence ID" value="USS00872.1"/>
    <property type="molecule type" value="Genomic_DNA"/>
</dbReference>
<dbReference type="InterPro" id="IPR002068">
    <property type="entry name" value="A-crystallin/Hsp20_dom"/>
</dbReference>
<dbReference type="OrthoDB" id="9811615at2"/>
<sequence>MFQMLPFIFKGMFNGMMNNNYNNGWNMNNNNWNMNNNYNNWNQNNNYNNGWNGNNNLNLEDTFANTFNTVFTQVFSTLINNTDLIDDIVDSVINSDVVASMMDEIDGLGEIDFKITNYNDKYLIDGVLPGIDKKSIDIDYENERVLIKVKKSQVFSNGVNTMVAFVQPGENIEKSFYVPGVDKAQIRATYRDNNLKIYLPKKTKEEEATIIDVDDFTESK</sequence>
<dbReference type="InterPro" id="IPR008978">
    <property type="entry name" value="HSP20-like_chaperone"/>
</dbReference>
<dbReference type="EMBL" id="CP023671">
    <property type="protein sequence ID" value="AYE34283.1"/>
    <property type="molecule type" value="Genomic_DNA"/>
</dbReference>
<organism evidence="4 6">
    <name type="scientific">Clostridium septicum</name>
    <dbReference type="NCBI Taxonomy" id="1504"/>
    <lineage>
        <taxon>Bacteria</taxon>
        <taxon>Bacillati</taxon>
        <taxon>Bacillota</taxon>
        <taxon>Clostridia</taxon>
        <taxon>Eubacteriales</taxon>
        <taxon>Clostridiaceae</taxon>
        <taxon>Clostridium</taxon>
    </lineage>
</organism>
<evidence type="ECO:0000313" key="7">
    <source>
        <dbReference type="Proteomes" id="UP001055437"/>
    </source>
</evidence>
<dbReference type="RefSeq" id="WP_066673770.1">
    <property type="nucleotide sequence ID" value="NZ_CABMIZ010000002.1"/>
</dbReference>
<keyword evidence="7" id="KW-1185">Reference proteome</keyword>
<evidence type="ECO:0000256" key="1">
    <source>
        <dbReference type="PROSITE-ProRule" id="PRU00285"/>
    </source>
</evidence>
<proteinExistence type="inferred from homology"/>
<evidence type="ECO:0000313" key="4">
    <source>
        <dbReference type="EMBL" id="AYE34283.1"/>
    </source>
</evidence>
<dbReference type="Proteomes" id="UP000280586">
    <property type="component" value="Chromosome"/>
</dbReference>
<feature type="domain" description="SHSP" evidence="3">
    <location>
        <begin position="104"/>
        <end position="216"/>
    </location>
</feature>
<name>A0A9N7JKU4_CLOSE</name>
<comment type="similarity">
    <text evidence="1 2">Belongs to the small heat shock protein (HSP20) family.</text>
</comment>
<protein>
    <submittedName>
        <fullName evidence="5">Hsp20 family protein</fullName>
    </submittedName>
    <submittedName>
        <fullName evidence="4">Molecular chaperone</fullName>
    </submittedName>
</protein>
<dbReference type="KEGG" id="csep:CP523_07375"/>
<evidence type="ECO:0000313" key="6">
    <source>
        <dbReference type="Proteomes" id="UP000280586"/>
    </source>
</evidence>